<keyword evidence="3" id="KW-1185">Reference proteome</keyword>
<sequence>MIFGERDPRLVTVRRGGTLQDADHHRLAVWAADCAEHVLPFFEHARPSDDRPRHAIELARAWARGEITMTQARKAAFANAAAREASGAAKQAALAAGQAVAVSHVPAHELGAAAYAIRAARAAASEGEQGRAGRLECRWQRARLPGEIRELVLDDQRLRNEVCWSVFDC</sequence>
<dbReference type="EMBL" id="CP045119">
    <property type="protein sequence ID" value="QIN84608.1"/>
    <property type="molecule type" value="Genomic_DNA"/>
</dbReference>
<protein>
    <recommendedName>
        <fullName evidence="1">Imm-5-like domain-containing protein</fullName>
    </recommendedName>
</protein>
<dbReference type="KEGG" id="rub:GBA63_19610"/>
<feature type="domain" description="Imm-5-like" evidence="1">
    <location>
        <begin position="18"/>
        <end position="146"/>
    </location>
</feature>
<dbReference type="Pfam" id="PF21805">
    <property type="entry name" value="Imm5_like"/>
    <property type="match status" value="1"/>
</dbReference>
<dbReference type="RefSeq" id="WP_166178963.1">
    <property type="nucleotide sequence ID" value="NZ_CP045119.1"/>
</dbReference>
<gene>
    <name evidence="2" type="ORF">GBA63_19610</name>
</gene>
<dbReference type="AlphaFoldDB" id="A0A6G8QDU3"/>
<reference evidence="2 3" key="1">
    <citation type="submission" date="2019-10" db="EMBL/GenBank/DDBJ databases">
        <title>Rubrobacter sp nov SCSIO 52090 isolated from a deep-sea sediment in the South China Sea.</title>
        <authorList>
            <person name="Chen R.W."/>
        </authorList>
    </citation>
    <scope>NUCLEOTIDE SEQUENCE [LARGE SCALE GENOMIC DNA]</scope>
    <source>
        <strain evidence="2 3">SCSIO 52909</strain>
    </source>
</reference>
<organism evidence="2 3">
    <name type="scientific">Rubrobacter tropicus</name>
    <dbReference type="NCBI Taxonomy" id="2653851"/>
    <lineage>
        <taxon>Bacteria</taxon>
        <taxon>Bacillati</taxon>
        <taxon>Actinomycetota</taxon>
        <taxon>Rubrobacteria</taxon>
        <taxon>Rubrobacterales</taxon>
        <taxon>Rubrobacteraceae</taxon>
        <taxon>Rubrobacter</taxon>
    </lineage>
</organism>
<accession>A0A6G8QDU3</accession>
<evidence type="ECO:0000313" key="2">
    <source>
        <dbReference type="EMBL" id="QIN84608.1"/>
    </source>
</evidence>
<proteinExistence type="predicted"/>
<evidence type="ECO:0000259" key="1">
    <source>
        <dbReference type="Pfam" id="PF21805"/>
    </source>
</evidence>
<dbReference type="InterPro" id="IPR048667">
    <property type="entry name" value="Imm5-like"/>
</dbReference>
<evidence type="ECO:0000313" key="3">
    <source>
        <dbReference type="Proteomes" id="UP000501452"/>
    </source>
</evidence>
<name>A0A6G8QDU3_9ACTN</name>
<dbReference type="Proteomes" id="UP000501452">
    <property type="component" value="Chromosome"/>
</dbReference>